<feature type="region of interest" description="Disordered" evidence="5">
    <location>
        <begin position="614"/>
        <end position="642"/>
    </location>
</feature>
<evidence type="ECO:0000256" key="2">
    <source>
        <dbReference type="ARBA" id="ARBA00022737"/>
    </source>
</evidence>
<dbReference type="Gene3D" id="1.25.40.1040">
    <property type="match status" value="1"/>
</dbReference>
<feature type="compositionally biased region" description="Low complexity" evidence="5">
    <location>
        <begin position="172"/>
        <end position="199"/>
    </location>
</feature>
<accession>A0ABR0E8C1</accession>
<comment type="subcellular location">
    <subcellularLocation>
        <location evidence="4">Nucleus</location>
    </subcellularLocation>
    <subcellularLocation>
        <location evidence="4">Cytoplasm</location>
    </subcellularLocation>
    <text evidence="4">Nucleus and/or cytoplasm.</text>
</comment>
<organism evidence="7 8">
    <name type="scientific">Zasmidium cellare</name>
    <name type="common">Wine cellar mold</name>
    <name type="synonym">Racodium cellare</name>
    <dbReference type="NCBI Taxonomy" id="395010"/>
    <lineage>
        <taxon>Eukaryota</taxon>
        <taxon>Fungi</taxon>
        <taxon>Dikarya</taxon>
        <taxon>Ascomycota</taxon>
        <taxon>Pezizomycotina</taxon>
        <taxon>Dothideomycetes</taxon>
        <taxon>Dothideomycetidae</taxon>
        <taxon>Mycosphaerellales</taxon>
        <taxon>Mycosphaerellaceae</taxon>
        <taxon>Zasmidium</taxon>
    </lineage>
</organism>
<comment type="caution">
    <text evidence="7">The sequence shown here is derived from an EMBL/GenBank/DDBJ whole genome shotgun (WGS) entry which is preliminary data.</text>
</comment>
<dbReference type="SUPFAM" id="SSF48452">
    <property type="entry name" value="TPR-like"/>
    <property type="match status" value="2"/>
</dbReference>
<evidence type="ECO:0000313" key="8">
    <source>
        <dbReference type="Proteomes" id="UP001305779"/>
    </source>
</evidence>
<sequence>MADEYDPLDPPTFDAAAEDEEAYDPTEYETYDQQDAGDEDEDYDPSSFNFGGDSSEQQPPTAAQDSPAPVEKAPKPQQKVAGFIVEESDDEQDESAPPPSQLNGADGAHSGLGAVAASEAQDVSLSSAPQDTATLSTSLNGSTTVHVPASTSPSLPDPSVQQPLPDQGKTISPAASAQASVAPTPQPPAVAAAPGPSTAQTNGATSQPPARLPHDKVGQLEDRIRDDPKGDIEAWMTLVEHYTDKGQYDQVRVVYDRFLSVFRKSAPLWRKRILMERELDERDKVVSLLSACVTTVPSVDLFKIYLDHVRRVMPLLNDDGNNLATIDQAFSLAFDHIGTDPDAGIIYHDYIEFLQETPGNVGGSSVKDGQKVDRLRAAYQRAIRVPHSESVKLWKEYEAFEMGLHKATGRKHIQEQSPFYVESRKAKVQLDQKMEGLDRQSLPRLPPIYGCAGEEEFGTQVEKWRAWIAWERDEDPLVLKGSEDAIWRQRVLYAYKQATMSLYFYPDIWFEAASWCFAQGDVGSLSQEGEKFLEEGILANPESVLLAMMKADRIESTLDSGNTDEILLRNGGKLDVPYEAVHTALYSLRNKMVEKDKKTVAQIHEYFASLPAEDDVMQTQADDDDEAGSEQRPQTRDEQKKAQIDAVKAASAGQLDKLKRTISYVWVAKMRAFRRVQGQGQPQKKGGPPVVKGLRGVFSDARSRGFISSDVYIASALIEWNSYRDSSAGKIFDRGLKLFPTDEIFILEYVKHLVSEGDITNGRVVFESTISKITNSAEFTQEQKRDKCRDLFVFMHDYESKYGDLAQIHRLEKRMAEMYPEEPDVNRFSNRFSLPTFDAMHAQLLLSPTQALPKTELPVVAAPPPQAMASIEQRLSPKAPEILLGPNGPYVASPKRPLEDSDTDTPQRKFMRAESPLKGAAGVRMQGKATTTGGGSGGFATKTFVPANVAAAQAPPPTPLPPIIEWFLRILPNAAAYNGVRFDPAKLVQFMPTVNPQNARR</sequence>
<keyword evidence="4" id="KW-0507">mRNA processing</keyword>
<dbReference type="PANTHER" id="PTHR19980:SF0">
    <property type="entry name" value="CLEAVAGE STIMULATION FACTOR SUBUNIT 3"/>
    <property type="match status" value="1"/>
</dbReference>
<feature type="compositionally biased region" description="Basic and acidic residues" evidence="5">
    <location>
        <begin position="212"/>
        <end position="225"/>
    </location>
</feature>
<dbReference type="EMBL" id="JAXOVC010000009">
    <property type="protein sequence ID" value="KAK4497485.1"/>
    <property type="molecule type" value="Genomic_DNA"/>
</dbReference>
<keyword evidence="8" id="KW-1185">Reference proteome</keyword>
<evidence type="ECO:0000259" key="6">
    <source>
        <dbReference type="Pfam" id="PF05843"/>
    </source>
</evidence>
<feature type="compositionally biased region" description="Polar residues" evidence="5">
    <location>
        <begin position="121"/>
        <end position="164"/>
    </location>
</feature>
<dbReference type="InterPro" id="IPR045243">
    <property type="entry name" value="Rna14-like"/>
</dbReference>
<dbReference type="Proteomes" id="UP001305779">
    <property type="component" value="Unassembled WGS sequence"/>
</dbReference>
<protein>
    <recommendedName>
        <fullName evidence="4">mRNA 3'-end-processing protein RNA14</fullName>
    </recommendedName>
</protein>
<evidence type="ECO:0000256" key="3">
    <source>
        <dbReference type="ARBA" id="ARBA00023242"/>
    </source>
</evidence>
<keyword evidence="3 4" id="KW-0539">Nucleus</keyword>
<feature type="compositionally biased region" description="Acidic residues" evidence="5">
    <location>
        <begin position="614"/>
        <end position="628"/>
    </location>
</feature>
<feature type="domain" description="Suppressor of forked" evidence="6">
    <location>
        <begin position="215"/>
        <end position="842"/>
    </location>
</feature>
<feature type="region of interest" description="Disordered" evidence="5">
    <location>
        <begin position="1"/>
        <end position="225"/>
    </location>
</feature>
<feature type="compositionally biased region" description="Acidic residues" evidence="5">
    <location>
        <begin position="16"/>
        <end position="44"/>
    </location>
</feature>
<keyword evidence="2" id="KW-0677">Repeat</keyword>
<comment type="function">
    <text evidence="1 4">Component of the cleavage factor IA (CFIA) complex, which is involved in the endonucleolytic cleavage during polyadenylation-dependent pre-mRNA 3'-end formation.</text>
</comment>
<dbReference type="SMART" id="SM00386">
    <property type="entry name" value="HAT"/>
    <property type="match status" value="4"/>
</dbReference>
<evidence type="ECO:0000256" key="4">
    <source>
        <dbReference type="RuleBase" id="RU369035"/>
    </source>
</evidence>
<dbReference type="InterPro" id="IPR003107">
    <property type="entry name" value="HAT"/>
</dbReference>
<dbReference type="PANTHER" id="PTHR19980">
    <property type="entry name" value="RNA CLEAVAGE STIMULATION FACTOR"/>
    <property type="match status" value="1"/>
</dbReference>
<feature type="compositionally biased region" description="Polar residues" evidence="5">
    <location>
        <begin position="46"/>
        <end position="64"/>
    </location>
</feature>
<keyword evidence="4" id="KW-0963">Cytoplasm</keyword>
<gene>
    <name evidence="7" type="ORF">PRZ48_011936</name>
</gene>
<reference evidence="7 8" key="1">
    <citation type="journal article" date="2023" name="G3 (Bethesda)">
        <title>A chromosome-level genome assembly of Zasmidium syzygii isolated from banana leaves.</title>
        <authorList>
            <person name="van Westerhoven A.C."/>
            <person name="Mehrabi R."/>
            <person name="Talebi R."/>
            <person name="Steentjes M.B.F."/>
            <person name="Corcolon B."/>
            <person name="Chong P.A."/>
            <person name="Kema G.H.J."/>
            <person name="Seidl M.F."/>
        </authorList>
    </citation>
    <scope>NUCLEOTIDE SEQUENCE [LARGE SCALE GENOMIC DNA]</scope>
    <source>
        <strain evidence="7 8">P124</strain>
    </source>
</reference>
<evidence type="ECO:0000256" key="1">
    <source>
        <dbReference type="ARBA" id="ARBA00002863"/>
    </source>
</evidence>
<dbReference type="InterPro" id="IPR011990">
    <property type="entry name" value="TPR-like_helical_dom_sf"/>
</dbReference>
<dbReference type="InterPro" id="IPR008847">
    <property type="entry name" value="Suf"/>
</dbReference>
<evidence type="ECO:0000256" key="5">
    <source>
        <dbReference type="SAM" id="MobiDB-lite"/>
    </source>
</evidence>
<dbReference type="Pfam" id="PF05843">
    <property type="entry name" value="Suf"/>
    <property type="match status" value="1"/>
</dbReference>
<proteinExistence type="predicted"/>
<feature type="compositionally biased region" description="Basic and acidic residues" evidence="5">
    <location>
        <begin position="633"/>
        <end position="642"/>
    </location>
</feature>
<evidence type="ECO:0000313" key="7">
    <source>
        <dbReference type="EMBL" id="KAK4497485.1"/>
    </source>
</evidence>
<name>A0ABR0E8C1_ZASCE</name>